<evidence type="ECO:0000256" key="13">
    <source>
        <dbReference type="ARBA" id="ARBA00023268"/>
    </source>
</evidence>
<comment type="subcellular location">
    <subcellularLocation>
        <location evidence="2">Cytoplasm</location>
    </subcellularLocation>
</comment>
<dbReference type="GO" id="GO:0006048">
    <property type="term" value="P:UDP-N-acetylglucosamine biosynthetic process"/>
    <property type="evidence" value="ECO:0007669"/>
    <property type="project" value="InterPro"/>
</dbReference>
<dbReference type="GO" id="GO:0003977">
    <property type="term" value="F:UDP-N-acetylglucosamine diphosphorylase activity"/>
    <property type="evidence" value="ECO:0007669"/>
    <property type="project" value="UniProtKB-EC"/>
</dbReference>
<evidence type="ECO:0000256" key="8">
    <source>
        <dbReference type="ARBA" id="ARBA00022723"/>
    </source>
</evidence>
<dbReference type="InterPro" id="IPR005882">
    <property type="entry name" value="Bifunctional_GlmU"/>
</dbReference>
<accession>A0A644Y6A9</accession>
<protein>
    <submittedName>
        <fullName evidence="19">Bifunctional protein GlmU</fullName>
    </submittedName>
</protein>
<comment type="similarity">
    <text evidence="4">In the N-terminal section; belongs to the N-acetylglucosamine-1-phosphate uridyltransferase family.</text>
</comment>
<evidence type="ECO:0000313" key="19">
    <source>
        <dbReference type="EMBL" id="MPM23471.1"/>
    </source>
</evidence>
<dbReference type="InterPro" id="IPR025877">
    <property type="entry name" value="MobA-like_NTP_Trfase"/>
</dbReference>
<feature type="domain" description="MobA-like NTP transferase" evidence="18">
    <location>
        <begin position="14"/>
        <end position="146"/>
    </location>
</feature>
<keyword evidence="14" id="KW-0012">Acyltransferase</keyword>
<keyword evidence="15" id="KW-0961">Cell wall biogenesis/degradation</keyword>
<name>A0A644Y6A9_9ZZZZ</name>
<comment type="cofactor">
    <cofactor evidence="1">
        <name>Mg(2+)</name>
        <dbReference type="ChEBI" id="CHEBI:18420"/>
    </cofactor>
</comment>
<evidence type="ECO:0000256" key="15">
    <source>
        <dbReference type="ARBA" id="ARBA00023316"/>
    </source>
</evidence>
<comment type="catalytic activity">
    <reaction evidence="16">
        <text>alpha-D-glucosamine 1-phosphate + acetyl-CoA = N-acetyl-alpha-D-glucosamine 1-phosphate + CoA + H(+)</text>
        <dbReference type="Rhea" id="RHEA:13725"/>
        <dbReference type="ChEBI" id="CHEBI:15378"/>
        <dbReference type="ChEBI" id="CHEBI:57287"/>
        <dbReference type="ChEBI" id="CHEBI:57288"/>
        <dbReference type="ChEBI" id="CHEBI:57776"/>
        <dbReference type="ChEBI" id="CHEBI:58516"/>
        <dbReference type="EC" id="2.3.1.157"/>
    </reaction>
</comment>
<dbReference type="CDD" id="cd02540">
    <property type="entry name" value="GT2_GlmU_N_bac"/>
    <property type="match status" value="1"/>
</dbReference>
<dbReference type="GO" id="GO:0008360">
    <property type="term" value="P:regulation of cell shape"/>
    <property type="evidence" value="ECO:0007669"/>
    <property type="project" value="UniProtKB-KW"/>
</dbReference>
<comment type="catalytic activity">
    <reaction evidence="17">
        <text>N-acetyl-alpha-D-glucosamine 1-phosphate + UTP + H(+) = UDP-N-acetyl-alpha-D-glucosamine + diphosphate</text>
        <dbReference type="Rhea" id="RHEA:13509"/>
        <dbReference type="ChEBI" id="CHEBI:15378"/>
        <dbReference type="ChEBI" id="CHEBI:33019"/>
        <dbReference type="ChEBI" id="CHEBI:46398"/>
        <dbReference type="ChEBI" id="CHEBI:57705"/>
        <dbReference type="ChEBI" id="CHEBI:57776"/>
        <dbReference type="EC" id="2.7.7.23"/>
    </reaction>
</comment>
<dbReference type="GO" id="GO:0005737">
    <property type="term" value="C:cytoplasm"/>
    <property type="evidence" value="ECO:0007669"/>
    <property type="project" value="UniProtKB-SubCell"/>
</dbReference>
<proteinExistence type="inferred from homology"/>
<keyword evidence="10" id="KW-0460">Magnesium</keyword>
<keyword evidence="7" id="KW-0548">Nucleotidyltransferase</keyword>
<evidence type="ECO:0000256" key="5">
    <source>
        <dbReference type="ARBA" id="ARBA00022490"/>
    </source>
</evidence>
<sequence>MLILLSGSEGVTGALVLAAGKGTRMKSDLPKVLLPALDQPVLFYVLHVLEQLGAAGAVNASAVVVGHKGEMVRDYLSDEWPGTVPIWQHQQLGTGHAVQIAKEWWAGFDHLLVLPGDVPLLTEATLARLVEDHKKEGADCSFISFHAPNPYGYGRVVRSQNGVSIVEEKDASEEQKLLSEVNSGIYIFKVSSLLPHIYRLDNENAQGEYYLPDIIAMMVRDGMIVRAVNSGSEDEFRGINTPRQLSEAVSLIREAVVDRHLAAGVRMLDPSSVWIGPRVTISGDVSVDPFVQIWGRTSIGRGSRIGGFSVLRNMTLGCGAEVVSHAVLSDSVLGDGSKVGPFIVIRDGAEFAEKAQGGKFVEVKKSRIGRGSKVPHLAYMGDATVGEDTNIGAGTITCNYDGVNKNPTVIGDRCFVGSDTMLVAPVTLGDEASTAAGSVVTQDVPDGALAVGRARQRNIEGWAERKRKTANGGGHQK</sequence>
<evidence type="ECO:0000259" key="18">
    <source>
        <dbReference type="Pfam" id="PF12804"/>
    </source>
</evidence>
<dbReference type="Gene3D" id="2.160.10.10">
    <property type="entry name" value="Hexapeptide repeat proteins"/>
    <property type="match status" value="1"/>
</dbReference>
<reference evidence="19" key="1">
    <citation type="submission" date="2019-08" db="EMBL/GenBank/DDBJ databases">
        <authorList>
            <person name="Kucharzyk K."/>
            <person name="Murdoch R.W."/>
            <person name="Higgins S."/>
            <person name="Loffler F."/>
        </authorList>
    </citation>
    <scope>NUCLEOTIDE SEQUENCE</scope>
</reference>
<dbReference type="CDD" id="cd03353">
    <property type="entry name" value="LbH_GlmU_C"/>
    <property type="match status" value="1"/>
</dbReference>
<dbReference type="Pfam" id="PF12804">
    <property type="entry name" value="NTP_transf_3"/>
    <property type="match status" value="1"/>
</dbReference>
<dbReference type="PANTHER" id="PTHR43584">
    <property type="entry name" value="NUCLEOTIDYL TRANSFERASE"/>
    <property type="match status" value="1"/>
</dbReference>
<evidence type="ECO:0000256" key="11">
    <source>
        <dbReference type="ARBA" id="ARBA00022960"/>
    </source>
</evidence>
<evidence type="ECO:0000256" key="9">
    <source>
        <dbReference type="ARBA" id="ARBA00022737"/>
    </source>
</evidence>
<dbReference type="GO" id="GO:0071555">
    <property type="term" value="P:cell wall organization"/>
    <property type="evidence" value="ECO:0007669"/>
    <property type="project" value="UniProtKB-KW"/>
</dbReference>
<dbReference type="PANTHER" id="PTHR43584:SF3">
    <property type="entry name" value="BIFUNCTIONAL PROTEIN GLMU"/>
    <property type="match status" value="1"/>
</dbReference>
<dbReference type="EMBL" id="VSSQ01004040">
    <property type="protein sequence ID" value="MPM23471.1"/>
    <property type="molecule type" value="Genomic_DNA"/>
</dbReference>
<dbReference type="Pfam" id="PF14602">
    <property type="entry name" value="Hexapep_2"/>
    <property type="match status" value="1"/>
</dbReference>
<keyword evidence="11" id="KW-0133">Cell shape</keyword>
<evidence type="ECO:0000256" key="12">
    <source>
        <dbReference type="ARBA" id="ARBA00022984"/>
    </source>
</evidence>
<dbReference type="SUPFAM" id="SSF53448">
    <property type="entry name" value="Nucleotide-diphospho-sugar transferases"/>
    <property type="match status" value="1"/>
</dbReference>
<evidence type="ECO:0000256" key="6">
    <source>
        <dbReference type="ARBA" id="ARBA00022679"/>
    </source>
</evidence>
<dbReference type="InterPro" id="IPR011004">
    <property type="entry name" value="Trimer_LpxA-like_sf"/>
</dbReference>
<keyword evidence="13" id="KW-0511">Multifunctional enzyme</keyword>
<evidence type="ECO:0000256" key="7">
    <source>
        <dbReference type="ARBA" id="ARBA00022695"/>
    </source>
</evidence>
<keyword evidence="12" id="KW-0573">Peptidoglycan synthesis</keyword>
<evidence type="ECO:0000256" key="10">
    <source>
        <dbReference type="ARBA" id="ARBA00022842"/>
    </source>
</evidence>
<dbReference type="GO" id="GO:0009252">
    <property type="term" value="P:peptidoglycan biosynthetic process"/>
    <property type="evidence" value="ECO:0007669"/>
    <property type="project" value="UniProtKB-KW"/>
</dbReference>
<gene>
    <name evidence="19" type="primary">glmU_28</name>
    <name evidence="19" type="ORF">SDC9_69944</name>
</gene>
<dbReference type="AlphaFoldDB" id="A0A644Y6A9"/>
<evidence type="ECO:0000256" key="17">
    <source>
        <dbReference type="ARBA" id="ARBA00048493"/>
    </source>
</evidence>
<dbReference type="InterPro" id="IPR029044">
    <property type="entry name" value="Nucleotide-diphossugar_trans"/>
</dbReference>
<dbReference type="GO" id="GO:0019134">
    <property type="term" value="F:glucosamine-1-phosphate N-acetyltransferase activity"/>
    <property type="evidence" value="ECO:0007669"/>
    <property type="project" value="UniProtKB-EC"/>
</dbReference>
<dbReference type="InterPro" id="IPR001451">
    <property type="entry name" value="Hexapep"/>
</dbReference>
<evidence type="ECO:0000256" key="3">
    <source>
        <dbReference type="ARBA" id="ARBA00007707"/>
    </source>
</evidence>
<evidence type="ECO:0000256" key="2">
    <source>
        <dbReference type="ARBA" id="ARBA00004496"/>
    </source>
</evidence>
<keyword evidence="9" id="KW-0677">Repeat</keyword>
<dbReference type="NCBIfam" id="TIGR01173">
    <property type="entry name" value="glmU"/>
    <property type="match status" value="1"/>
</dbReference>
<comment type="similarity">
    <text evidence="3">In the C-terminal section; belongs to the transferase hexapeptide repeat family.</text>
</comment>
<evidence type="ECO:0000256" key="14">
    <source>
        <dbReference type="ARBA" id="ARBA00023315"/>
    </source>
</evidence>
<evidence type="ECO:0000256" key="16">
    <source>
        <dbReference type="ARBA" id="ARBA00048247"/>
    </source>
</evidence>
<organism evidence="19">
    <name type="scientific">bioreactor metagenome</name>
    <dbReference type="NCBI Taxonomy" id="1076179"/>
    <lineage>
        <taxon>unclassified sequences</taxon>
        <taxon>metagenomes</taxon>
        <taxon>ecological metagenomes</taxon>
    </lineage>
</organism>
<dbReference type="SUPFAM" id="SSF51161">
    <property type="entry name" value="Trimeric LpxA-like enzymes"/>
    <property type="match status" value="1"/>
</dbReference>
<keyword evidence="8" id="KW-0479">Metal-binding</keyword>
<evidence type="ECO:0000256" key="1">
    <source>
        <dbReference type="ARBA" id="ARBA00001946"/>
    </source>
</evidence>
<dbReference type="GO" id="GO:0000902">
    <property type="term" value="P:cell morphogenesis"/>
    <property type="evidence" value="ECO:0007669"/>
    <property type="project" value="InterPro"/>
</dbReference>
<dbReference type="Gene3D" id="3.90.550.10">
    <property type="entry name" value="Spore Coat Polysaccharide Biosynthesis Protein SpsA, Chain A"/>
    <property type="match status" value="1"/>
</dbReference>
<comment type="caution">
    <text evidence="19">The sequence shown here is derived from an EMBL/GenBank/DDBJ whole genome shotgun (WGS) entry which is preliminary data.</text>
</comment>
<dbReference type="GO" id="GO:0000287">
    <property type="term" value="F:magnesium ion binding"/>
    <property type="evidence" value="ECO:0007669"/>
    <property type="project" value="InterPro"/>
</dbReference>
<evidence type="ECO:0000256" key="4">
    <source>
        <dbReference type="ARBA" id="ARBA00007947"/>
    </source>
</evidence>
<dbReference type="HAMAP" id="MF_01631">
    <property type="entry name" value="GlmU"/>
    <property type="match status" value="1"/>
</dbReference>
<keyword evidence="6" id="KW-0808">Transferase</keyword>
<dbReference type="InterPro" id="IPR050065">
    <property type="entry name" value="GlmU-like"/>
</dbReference>
<dbReference type="InterPro" id="IPR038009">
    <property type="entry name" value="GlmU_C_LbH"/>
</dbReference>
<keyword evidence="5" id="KW-0963">Cytoplasm</keyword>